<dbReference type="PANTHER" id="PTHR31313:SF81">
    <property type="entry name" value="TY1 ENHANCER ACTIVATOR"/>
    <property type="match status" value="1"/>
</dbReference>
<keyword evidence="7" id="KW-0539">Nucleus</keyword>
<dbReference type="InterPro" id="IPR001138">
    <property type="entry name" value="Zn2Cys6_DnaBD"/>
</dbReference>
<evidence type="ECO:0000256" key="8">
    <source>
        <dbReference type="SAM" id="MobiDB-lite"/>
    </source>
</evidence>
<dbReference type="InterPro" id="IPR036864">
    <property type="entry name" value="Zn2-C6_fun-type_DNA-bd_sf"/>
</dbReference>
<dbReference type="GeneID" id="30202443"/>
<dbReference type="GO" id="GO:0003677">
    <property type="term" value="F:DNA binding"/>
    <property type="evidence" value="ECO:0007669"/>
    <property type="project" value="UniProtKB-KW"/>
</dbReference>
<dbReference type="CDD" id="cd12148">
    <property type="entry name" value="fungal_TF_MHR"/>
    <property type="match status" value="1"/>
</dbReference>
<evidence type="ECO:0000256" key="5">
    <source>
        <dbReference type="ARBA" id="ARBA00023125"/>
    </source>
</evidence>
<dbReference type="GO" id="GO:0008270">
    <property type="term" value="F:zinc ion binding"/>
    <property type="evidence" value="ECO:0007669"/>
    <property type="project" value="InterPro"/>
</dbReference>
<organism evidence="10 11">
    <name type="scientific">Wickerhamomyces anomalus (strain ATCC 58044 / CBS 1984 / NCYC 433 / NRRL Y-366-8)</name>
    <name type="common">Yeast</name>
    <name type="synonym">Hansenula anomala</name>
    <dbReference type="NCBI Taxonomy" id="683960"/>
    <lineage>
        <taxon>Eukaryota</taxon>
        <taxon>Fungi</taxon>
        <taxon>Dikarya</taxon>
        <taxon>Ascomycota</taxon>
        <taxon>Saccharomycotina</taxon>
        <taxon>Saccharomycetes</taxon>
        <taxon>Phaffomycetales</taxon>
        <taxon>Wickerhamomycetaceae</taxon>
        <taxon>Wickerhamomyces</taxon>
    </lineage>
</organism>
<evidence type="ECO:0000256" key="6">
    <source>
        <dbReference type="ARBA" id="ARBA00023163"/>
    </source>
</evidence>
<sequence length="742" mass="85374">MIIVLTDEQCNGKNPCSNCIKFKQNCSYTTNSDRRRRKYHTDYVDFLEVKVSAIEKFIKEFIKDDPELHQVMNEKLKNLSKFEDEIPKGSDPSTRTTTPVDDLDPAHEELIDDLLTATEQLRIDQDEQDDQGQKSQYTTELQDLINKDNEDDNGITSTSSPISLIGLNLVFRDLSYSCYLIDLFEQNFAIHSMALIHLIPLIKEKNFNYINQPTLRLFMTCVYGIGSIFATHPNKKNHEEYFTAMARDSLMSITCKCKVDIYIILSLYLLSNYELGQGNLHQSYLMNAMACSLAQQMGLHIAYDDDFHATFAPRSSPLKCSILWSICLHDRLITSLIQVPCVIHFKRIISPFYKISTNSGNKLHISDLSFAYLSRLWYIYDRYTDQIFSTNFDVGDTNNREKVLIMALKTLKELLTSLPIQLRLKSLNLETKGSFNQQNLFILIFNFNYYVAVLQLNKIFVKENPNLTRTATVEAAIKAANVLSILNKDEFPVDKLPYNFGYLVHSVSLVLLFILTAGHHSRNLSRLKSEKNILELYQDCIEILTKFATNWPSAELHLNHLQKLAEKYNLNKNFQSPTSSRSSSPLTNSIQSALEQINNDLLDEQFVKESTTTSNSSMNNIPNNITNNNNNNNGLNPFQLFEVQFPMFGLNQEENFQPIDYNQELNSFQQSTGMMDPQFMPPQVQYHQQQQPQPVYNPYQDFPTFPTQQQPQSSPQSSNDIAPLDEEFIHDAKFPELPNINF</sequence>
<keyword evidence="4" id="KW-0805">Transcription regulation</keyword>
<dbReference type="STRING" id="683960.A0A1E3NV58"/>
<dbReference type="CDD" id="cd00067">
    <property type="entry name" value="GAL4"/>
    <property type="match status" value="1"/>
</dbReference>
<dbReference type="GO" id="GO:0006351">
    <property type="term" value="P:DNA-templated transcription"/>
    <property type="evidence" value="ECO:0007669"/>
    <property type="project" value="InterPro"/>
</dbReference>
<dbReference type="Gene3D" id="4.10.240.10">
    <property type="entry name" value="Zn(2)-C6 fungal-type DNA-binding domain"/>
    <property type="match status" value="1"/>
</dbReference>
<dbReference type="EMBL" id="KV454214">
    <property type="protein sequence ID" value="ODQ56983.1"/>
    <property type="molecule type" value="Genomic_DNA"/>
</dbReference>
<keyword evidence="2" id="KW-0479">Metal-binding</keyword>
<evidence type="ECO:0000259" key="9">
    <source>
        <dbReference type="Pfam" id="PF04082"/>
    </source>
</evidence>
<dbReference type="OrthoDB" id="2428527at2759"/>
<dbReference type="PANTHER" id="PTHR31313">
    <property type="entry name" value="TY1 ENHANCER ACTIVATOR"/>
    <property type="match status" value="1"/>
</dbReference>
<proteinExistence type="predicted"/>
<gene>
    <name evidence="10" type="ORF">WICANDRAFT_81220</name>
</gene>
<dbReference type="GO" id="GO:0000981">
    <property type="term" value="F:DNA-binding transcription factor activity, RNA polymerase II-specific"/>
    <property type="evidence" value="ECO:0007669"/>
    <property type="project" value="InterPro"/>
</dbReference>
<feature type="region of interest" description="Disordered" evidence="8">
    <location>
        <begin position="609"/>
        <end position="632"/>
    </location>
</feature>
<dbReference type="InterPro" id="IPR051615">
    <property type="entry name" value="Transcr_Regulatory_Elem"/>
</dbReference>
<dbReference type="Proteomes" id="UP000094112">
    <property type="component" value="Unassembled WGS sequence"/>
</dbReference>
<accession>A0A1E3NV58</accession>
<dbReference type="AlphaFoldDB" id="A0A1E3NV58"/>
<keyword evidence="11" id="KW-1185">Reference proteome</keyword>
<dbReference type="Pfam" id="PF04082">
    <property type="entry name" value="Fungal_trans"/>
    <property type="match status" value="1"/>
</dbReference>
<feature type="domain" description="Xylanolytic transcriptional activator regulatory" evidence="9">
    <location>
        <begin position="197"/>
        <end position="300"/>
    </location>
</feature>
<evidence type="ECO:0000313" key="11">
    <source>
        <dbReference type="Proteomes" id="UP000094112"/>
    </source>
</evidence>
<name>A0A1E3NV58_WICAA</name>
<dbReference type="InterPro" id="IPR007219">
    <property type="entry name" value="XnlR_reg_dom"/>
</dbReference>
<keyword evidence="5" id="KW-0238">DNA-binding</keyword>
<feature type="region of interest" description="Disordered" evidence="8">
    <location>
        <begin position="672"/>
        <end position="742"/>
    </location>
</feature>
<feature type="region of interest" description="Disordered" evidence="8">
    <location>
        <begin position="82"/>
        <end position="103"/>
    </location>
</feature>
<protein>
    <recommendedName>
        <fullName evidence="9">Xylanolytic transcriptional activator regulatory domain-containing protein</fullName>
    </recommendedName>
</protein>
<evidence type="ECO:0000256" key="7">
    <source>
        <dbReference type="ARBA" id="ARBA00023242"/>
    </source>
</evidence>
<dbReference type="RefSeq" id="XP_019036190.1">
    <property type="nucleotide sequence ID" value="XM_019185197.1"/>
</dbReference>
<feature type="compositionally biased region" description="Low complexity" evidence="8">
    <location>
        <begin position="681"/>
        <end position="718"/>
    </location>
</feature>
<dbReference type="GO" id="GO:0005634">
    <property type="term" value="C:nucleus"/>
    <property type="evidence" value="ECO:0007669"/>
    <property type="project" value="UniProtKB-SubCell"/>
</dbReference>
<comment type="subcellular location">
    <subcellularLocation>
        <location evidence="1">Nucleus</location>
    </subcellularLocation>
</comment>
<evidence type="ECO:0000313" key="10">
    <source>
        <dbReference type="EMBL" id="ODQ56983.1"/>
    </source>
</evidence>
<reference evidence="10 11" key="1">
    <citation type="journal article" date="2016" name="Proc. Natl. Acad. Sci. U.S.A.">
        <title>Comparative genomics of biotechnologically important yeasts.</title>
        <authorList>
            <person name="Riley R."/>
            <person name="Haridas S."/>
            <person name="Wolfe K.H."/>
            <person name="Lopes M.R."/>
            <person name="Hittinger C.T."/>
            <person name="Goeker M."/>
            <person name="Salamov A.A."/>
            <person name="Wisecaver J.H."/>
            <person name="Long T.M."/>
            <person name="Calvey C.H."/>
            <person name="Aerts A.L."/>
            <person name="Barry K.W."/>
            <person name="Choi C."/>
            <person name="Clum A."/>
            <person name="Coughlan A.Y."/>
            <person name="Deshpande S."/>
            <person name="Douglass A.P."/>
            <person name="Hanson S.J."/>
            <person name="Klenk H.-P."/>
            <person name="LaButti K.M."/>
            <person name="Lapidus A."/>
            <person name="Lindquist E.A."/>
            <person name="Lipzen A.M."/>
            <person name="Meier-Kolthoff J.P."/>
            <person name="Ohm R.A."/>
            <person name="Otillar R.P."/>
            <person name="Pangilinan J.L."/>
            <person name="Peng Y."/>
            <person name="Rokas A."/>
            <person name="Rosa C.A."/>
            <person name="Scheuner C."/>
            <person name="Sibirny A.A."/>
            <person name="Slot J.C."/>
            <person name="Stielow J.B."/>
            <person name="Sun H."/>
            <person name="Kurtzman C.P."/>
            <person name="Blackwell M."/>
            <person name="Grigoriev I.V."/>
            <person name="Jeffries T.W."/>
        </authorList>
    </citation>
    <scope>NUCLEOTIDE SEQUENCE [LARGE SCALE GENOMIC DNA]</scope>
    <source>
        <strain evidence="11">ATCC 58044 / CBS 1984 / NCYC 433 / NRRL Y-366-8</strain>
    </source>
</reference>
<evidence type="ECO:0000256" key="3">
    <source>
        <dbReference type="ARBA" id="ARBA00022833"/>
    </source>
</evidence>
<keyword evidence="3" id="KW-0862">Zinc</keyword>
<feature type="compositionally biased region" description="Low complexity" evidence="8">
    <location>
        <begin position="610"/>
        <end position="632"/>
    </location>
</feature>
<evidence type="ECO:0000256" key="1">
    <source>
        <dbReference type="ARBA" id="ARBA00004123"/>
    </source>
</evidence>
<evidence type="ECO:0000256" key="2">
    <source>
        <dbReference type="ARBA" id="ARBA00022723"/>
    </source>
</evidence>
<keyword evidence="6" id="KW-0804">Transcription</keyword>
<evidence type="ECO:0000256" key="4">
    <source>
        <dbReference type="ARBA" id="ARBA00023015"/>
    </source>
</evidence>